<dbReference type="Proteomes" id="UP001322138">
    <property type="component" value="Unassembled WGS sequence"/>
</dbReference>
<organism evidence="2 3">
    <name type="scientific">Podospora bellae-mahoneyi</name>
    <dbReference type="NCBI Taxonomy" id="2093777"/>
    <lineage>
        <taxon>Eukaryota</taxon>
        <taxon>Fungi</taxon>
        <taxon>Dikarya</taxon>
        <taxon>Ascomycota</taxon>
        <taxon>Pezizomycotina</taxon>
        <taxon>Sordariomycetes</taxon>
        <taxon>Sordariomycetidae</taxon>
        <taxon>Sordariales</taxon>
        <taxon>Podosporaceae</taxon>
        <taxon>Podospora</taxon>
    </lineage>
</organism>
<dbReference type="GeneID" id="87898461"/>
<gene>
    <name evidence="2" type="ORF">QC761_407030</name>
</gene>
<comment type="caution">
    <text evidence="2">The sequence shown here is derived from an EMBL/GenBank/DDBJ whole genome shotgun (WGS) entry which is preliminary data.</text>
</comment>
<keyword evidence="3" id="KW-1185">Reference proteome</keyword>
<accession>A0ABR0FHX9</accession>
<feature type="compositionally biased region" description="Low complexity" evidence="1">
    <location>
        <begin position="347"/>
        <end position="359"/>
    </location>
</feature>
<dbReference type="EMBL" id="JAFFGZ010000006">
    <property type="protein sequence ID" value="KAK4643575.1"/>
    <property type="molecule type" value="Genomic_DNA"/>
</dbReference>
<proteinExistence type="predicted"/>
<feature type="compositionally biased region" description="Polar residues" evidence="1">
    <location>
        <begin position="309"/>
        <end position="319"/>
    </location>
</feature>
<name>A0ABR0FHX9_9PEZI</name>
<dbReference type="RefSeq" id="XP_062732551.1">
    <property type="nucleotide sequence ID" value="XM_062878980.1"/>
</dbReference>
<evidence type="ECO:0000313" key="3">
    <source>
        <dbReference type="Proteomes" id="UP001322138"/>
    </source>
</evidence>
<reference evidence="2 3" key="1">
    <citation type="journal article" date="2023" name="bioRxiv">
        <title>High-quality genome assemblies of four members of thePodospora anserinaspecies complex.</title>
        <authorList>
            <person name="Ament-Velasquez S.L."/>
            <person name="Vogan A.A."/>
            <person name="Wallerman O."/>
            <person name="Hartmann F."/>
            <person name="Gautier V."/>
            <person name="Silar P."/>
            <person name="Giraud T."/>
            <person name="Johannesson H."/>
        </authorList>
    </citation>
    <scope>NUCLEOTIDE SEQUENCE [LARGE SCALE GENOMIC DNA]</scope>
    <source>
        <strain evidence="2 3">CBS 112042</strain>
    </source>
</reference>
<feature type="region of interest" description="Disordered" evidence="1">
    <location>
        <begin position="347"/>
        <end position="375"/>
    </location>
</feature>
<evidence type="ECO:0000313" key="2">
    <source>
        <dbReference type="EMBL" id="KAK4643575.1"/>
    </source>
</evidence>
<feature type="compositionally biased region" description="Low complexity" evidence="1">
    <location>
        <begin position="190"/>
        <end position="210"/>
    </location>
</feature>
<evidence type="ECO:0000256" key="1">
    <source>
        <dbReference type="SAM" id="MobiDB-lite"/>
    </source>
</evidence>
<sequence>MPAAKPTPQPRRPIRRFELQDVRFNGRSSFYKDPQLVLKPQLDLVPRRPVDGSRLRMPLWRNYLMVHVKDRAEELVKLDLADFRPSEEPTDNGAPEQFIRRAQHEPVLYVRYPSNTQDGSSILRATLKVASDFETVLKEFDDLGINVDYYQEELQQDQSYSWSQPYSQSQNVYYHPTPNAMSPPLPPRSSPYSSSNHSHPYSSSPPYSIAPNPPYHYPNAAPDQLTYQRSASQPVGYPGGYQSQGQWSPPVMPSPAATTIGIPGVLGAGIYKVSKLGSFSSSRSRSRKSQPSRGGHGSAPGKHLDDNHQTTQSPSSGISSPHPLPDSSYSVSVPRRLLQRVQTIISESESQETISQASTLTSDYEDPSSRPFGGLRIPEEEEAGEASSQQTAITTVASTRSATSTAMVPAHPNTSTEIVPYRQAQQKHTPPDSGRINMQALLRISQIQQEGLVDATRLWEDMMEKGRNAIAGVDDPEEAFRVLSGFQEEFIRRWTRVVASTVREMRDVENRSTM</sequence>
<feature type="region of interest" description="Disordered" evidence="1">
    <location>
        <begin position="278"/>
        <end position="330"/>
    </location>
</feature>
<feature type="region of interest" description="Disordered" evidence="1">
    <location>
        <begin position="171"/>
        <end position="252"/>
    </location>
</feature>
<protein>
    <submittedName>
        <fullName evidence="2">Uncharacterized protein</fullName>
    </submittedName>
</protein>